<dbReference type="InterPro" id="IPR011051">
    <property type="entry name" value="RmlC_Cupin_sf"/>
</dbReference>
<dbReference type="InterPro" id="IPR000888">
    <property type="entry name" value="RmlC-like"/>
</dbReference>
<dbReference type="EC" id="5.1.3.13" evidence="3 7"/>
<dbReference type="PANTHER" id="PTHR21047:SF2">
    <property type="entry name" value="THYMIDINE DIPHOSPHO-4-KETO-RHAMNOSE 3,5-EPIMERASE"/>
    <property type="match status" value="1"/>
</dbReference>
<dbReference type="UniPathway" id="UPA00124"/>
<name>A0A6B0HMK7_9HELI</name>
<evidence type="ECO:0000256" key="1">
    <source>
        <dbReference type="ARBA" id="ARBA00001298"/>
    </source>
</evidence>
<gene>
    <name evidence="8" type="primary">rfbC</name>
    <name evidence="8" type="ORF">DCO61_10695</name>
</gene>
<dbReference type="Proteomes" id="UP000477070">
    <property type="component" value="Unassembled WGS sequence"/>
</dbReference>
<protein>
    <recommendedName>
        <fullName evidence="4 7">dTDP-4-dehydrorhamnose 3,5-epimerase</fullName>
        <ecNumber evidence="3 7">5.1.3.13</ecNumber>
    </recommendedName>
    <alternativeName>
        <fullName evidence="7">Thymidine diphospho-4-keto-rhamnose 3,5-epimerase</fullName>
    </alternativeName>
</protein>
<dbReference type="NCBIfam" id="TIGR01221">
    <property type="entry name" value="rmlC"/>
    <property type="match status" value="1"/>
</dbReference>
<dbReference type="Pfam" id="PF00908">
    <property type="entry name" value="dTDP_sugar_isom"/>
    <property type="match status" value="1"/>
</dbReference>
<dbReference type="EMBL" id="QBIU01000002">
    <property type="protein sequence ID" value="MWV70447.1"/>
    <property type="molecule type" value="Genomic_DNA"/>
</dbReference>
<evidence type="ECO:0000256" key="4">
    <source>
        <dbReference type="ARBA" id="ARBA00019595"/>
    </source>
</evidence>
<dbReference type="CDD" id="cd00438">
    <property type="entry name" value="cupin_RmlC"/>
    <property type="match status" value="1"/>
</dbReference>
<proteinExistence type="inferred from homology"/>
<dbReference type="AlphaFoldDB" id="A0A6B0HMK7"/>
<reference evidence="8 9" key="1">
    <citation type="submission" date="2019-12" db="EMBL/GenBank/DDBJ databases">
        <title>Multi-Generational Helicobacter saguini Isolates.</title>
        <authorList>
            <person name="Mannion A."/>
            <person name="Shen Z."/>
            <person name="Fox J.G."/>
        </authorList>
    </citation>
    <scope>NUCLEOTIDE SEQUENCE [LARGE SCALE GENOMIC DNA]</scope>
    <source>
        <strain evidence="9">16-048 (F4)</strain>
    </source>
</reference>
<feature type="active site" description="Proton donor" evidence="5">
    <location>
        <position position="144"/>
    </location>
</feature>
<sequence length="211" mass="23849">MIESLNTNPKSRFIFTPTPLSGVFIIEPKPINDERGYFERYFCADDFKEIGLSKPIVQINHSVTKGIGSIRGLHFQDYPHGETKIMRCLKGSIYDIALDLRENSPTFLQYFGIVLSEENSRYLYIPEGFAHGFQTLREYVEVIYPTTYPFTASADRVINPLDPLINISWLEKIGNLSPKDSNAPYIDSNFKGIKVSNLLTNTQMGGGVIPT</sequence>
<dbReference type="PANTHER" id="PTHR21047">
    <property type="entry name" value="DTDP-6-DEOXY-D-GLUCOSE-3,5 EPIMERASE"/>
    <property type="match status" value="1"/>
</dbReference>
<dbReference type="GO" id="GO:0008830">
    <property type="term" value="F:dTDP-4-dehydrorhamnose 3,5-epimerase activity"/>
    <property type="evidence" value="ECO:0007669"/>
    <property type="project" value="UniProtKB-UniRule"/>
</dbReference>
<evidence type="ECO:0000256" key="7">
    <source>
        <dbReference type="RuleBase" id="RU364069"/>
    </source>
</evidence>
<comment type="caution">
    <text evidence="8">The sequence shown here is derived from an EMBL/GenBank/DDBJ whole genome shotgun (WGS) entry which is preliminary data.</text>
</comment>
<dbReference type="Gene3D" id="2.60.120.10">
    <property type="entry name" value="Jelly Rolls"/>
    <property type="match status" value="1"/>
</dbReference>
<comment type="catalytic activity">
    <reaction evidence="1 7">
        <text>dTDP-4-dehydro-6-deoxy-alpha-D-glucose = dTDP-4-dehydro-beta-L-rhamnose</text>
        <dbReference type="Rhea" id="RHEA:16969"/>
        <dbReference type="ChEBI" id="CHEBI:57649"/>
        <dbReference type="ChEBI" id="CHEBI:62830"/>
        <dbReference type="EC" id="5.1.3.13"/>
    </reaction>
</comment>
<comment type="function">
    <text evidence="2 7">Catalyzes the epimerization of the C3' and C5'positions of dTDP-6-deoxy-D-xylo-4-hexulose, forming dTDP-6-deoxy-L-lyxo-4-hexulose.</text>
</comment>
<evidence type="ECO:0000313" key="9">
    <source>
        <dbReference type="Proteomes" id="UP000477070"/>
    </source>
</evidence>
<dbReference type="SUPFAM" id="SSF51182">
    <property type="entry name" value="RmlC-like cupins"/>
    <property type="match status" value="1"/>
</dbReference>
<accession>A0A6B0HMK7</accession>
<feature type="active site" description="Proton acceptor" evidence="5">
    <location>
        <position position="74"/>
    </location>
</feature>
<evidence type="ECO:0000313" key="8">
    <source>
        <dbReference type="EMBL" id="MWV70447.1"/>
    </source>
</evidence>
<dbReference type="GO" id="GO:0000271">
    <property type="term" value="P:polysaccharide biosynthetic process"/>
    <property type="evidence" value="ECO:0007669"/>
    <property type="project" value="TreeGrafter"/>
</dbReference>
<dbReference type="GO" id="GO:0019305">
    <property type="term" value="P:dTDP-rhamnose biosynthetic process"/>
    <property type="evidence" value="ECO:0007669"/>
    <property type="project" value="UniProtKB-UniRule"/>
</dbReference>
<keyword evidence="7 8" id="KW-0413">Isomerase</keyword>
<evidence type="ECO:0000256" key="2">
    <source>
        <dbReference type="ARBA" id="ARBA00001997"/>
    </source>
</evidence>
<evidence type="ECO:0000256" key="6">
    <source>
        <dbReference type="PIRSR" id="PIRSR600888-3"/>
    </source>
</evidence>
<dbReference type="GO" id="GO:0005829">
    <property type="term" value="C:cytosol"/>
    <property type="evidence" value="ECO:0007669"/>
    <property type="project" value="TreeGrafter"/>
</dbReference>
<evidence type="ECO:0000256" key="3">
    <source>
        <dbReference type="ARBA" id="ARBA00012098"/>
    </source>
</evidence>
<evidence type="ECO:0000256" key="5">
    <source>
        <dbReference type="PIRSR" id="PIRSR600888-1"/>
    </source>
</evidence>
<comment type="subunit">
    <text evidence="7">Homodimer.</text>
</comment>
<dbReference type="InterPro" id="IPR014710">
    <property type="entry name" value="RmlC-like_jellyroll"/>
</dbReference>
<comment type="similarity">
    <text evidence="7">Belongs to the dTDP-4-dehydrorhamnose 3,5-epimerase family.</text>
</comment>
<dbReference type="RefSeq" id="WP_160659366.1">
    <property type="nucleotide sequence ID" value="NZ_QBIU01000002.1"/>
</dbReference>
<feature type="site" description="Participates in a stacking interaction with the thymidine ring of dTDP-4-oxo-6-deoxyglucose" evidence="6">
    <location>
        <position position="150"/>
    </location>
</feature>
<organism evidence="8 9">
    <name type="scientific">Helicobacter saguini</name>
    <dbReference type="NCBI Taxonomy" id="1548018"/>
    <lineage>
        <taxon>Bacteria</taxon>
        <taxon>Pseudomonadati</taxon>
        <taxon>Campylobacterota</taxon>
        <taxon>Epsilonproteobacteria</taxon>
        <taxon>Campylobacterales</taxon>
        <taxon>Helicobacteraceae</taxon>
        <taxon>Helicobacter</taxon>
    </lineage>
</organism>
<comment type="pathway">
    <text evidence="7">Carbohydrate biosynthesis; dTDP-L-rhamnose biosynthesis.</text>
</comment>